<comment type="function">
    <text evidence="7">This protein is part of the stalk that links CF(0) to CF(1). It either transmits conformational changes from CF(0) to CF(1) or is implicated in proton conduction.</text>
</comment>
<dbReference type="KEGG" id="talb:FTW19_06480"/>
<evidence type="ECO:0000313" key="9">
    <source>
        <dbReference type="Proteomes" id="UP000321820"/>
    </source>
</evidence>
<evidence type="ECO:0000256" key="2">
    <source>
        <dbReference type="ARBA" id="ARBA00022448"/>
    </source>
</evidence>
<dbReference type="HAMAP" id="MF_01416">
    <property type="entry name" value="ATP_synth_delta_bact"/>
    <property type="match status" value="1"/>
</dbReference>
<dbReference type="GO" id="GO:0005886">
    <property type="term" value="C:plasma membrane"/>
    <property type="evidence" value="ECO:0007669"/>
    <property type="project" value="UniProtKB-SubCell"/>
</dbReference>
<dbReference type="OrthoDB" id="9802471at2"/>
<gene>
    <name evidence="7 8" type="primary">atpH</name>
    <name evidence="8" type="ORF">FTW19_06480</name>
</gene>
<dbReference type="Proteomes" id="UP000321820">
    <property type="component" value="Chromosome"/>
</dbReference>
<dbReference type="GO" id="GO:0045259">
    <property type="term" value="C:proton-transporting ATP synthase complex"/>
    <property type="evidence" value="ECO:0007669"/>
    <property type="project" value="UniProtKB-KW"/>
</dbReference>
<keyword evidence="9" id="KW-1185">Reference proteome</keyword>
<proteinExistence type="inferred from homology"/>
<dbReference type="InterPro" id="IPR000711">
    <property type="entry name" value="ATPase_OSCP/dsu"/>
</dbReference>
<sequence length="179" mass="19150">MADVTLRYAQAFADVVAAAQLDREQVRQQLDDFAGTLAGSRELRELLENPSIDQATKVKVLDAVGGKIGFSKQVRNFLAVLTAHDRMEMLGDVLDQYNAIADRQAGISEAEIISAHPLTGEDKALLEQKAGALAGGKVRASYKQDASLLGGAIIRIGSTLYDGSVKAQLAQLKQKLVNA</sequence>
<evidence type="ECO:0000256" key="5">
    <source>
        <dbReference type="ARBA" id="ARBA00023136"/>
    </source>
</evidence>
<dbReference type="PRINTS" id="PR00125">
    <property type="entry name" value="ATPASEDELTA"/>
</dbReference>
<dbReference type="AlphaFoldDB" id="A0A5B9E7D6"/>
<protein>
    <recommendedName>
        <fullName evidence="7">ATP synthase subunit delta</fullName>
    </recommendedName>
    <alternativeName>
        <fullName evidence="7">ATP synthase F(1) sector subunit delta</fullName>
    </alternativeName>
    <alternativeName>
        <fullName evidence="7">F-type ATPase subunit delta</fullName>
        <shortName evidence="7">F-ATPase subunit delta</shortName>
    </alternativeName>
</protein>
<evidence type="ECO:0000256" key="3">
    <source>
        <dbReference type="ARBA" id="ARBA00022781"/>
    </source>
</evidence>
<name>A0A5B9E7D6_9BACT</name>
<keyword evidence="2 7" id="KW-0813">Transport</keyword>
<dbReference type="InterPro" id="IPR026015">
    <property type="entry name" value="ATP_synth_OSCP/delta_N_sf"/>
</dbReference>
<evidence type="ECO:0000256" key="1">
    <source>
        <dbReference type="ARBA" id="ARBA00004370"/>
    </source>
</evidence>
<keyword evidence="3 7" id="KW-0375">Hydrogen ion transport</keyword>
<evidence type="ECO:0000313" key="8">
    <source>
        <dbReference type="EMBL" id="QEE27669.1"/>
    </source>
</evidence>
<keyword evidence="4 7" id="KW-0406">Ion transport</keyword>
<keyword evidence="6 7" id="KW-0066">ATP synthesis</keyword>
<evidence type="ECO:0000256" key="7">
    <source>
        <dbReference type="HAMAP-Rule" id="MF_01416"/>
    </source>
</evidence>
<dbReference type="SUPFAM" id="SSF47928">
    <property type="entry name" value="N-terminal domain of the delta subunit of the F1F0-ATP synthase"/>
    <property type="match status" value="1"/>
</dbReference>
<evidence type="ECO:0000256" key="6">
    <source>
        <dbReference type="ARBA" id="ARBA00023310"/>
    </source>
</evidence>
<keyword evidence="7" id="KW-0139">CF(1)</keyword>
<evidence type="ECO:0000256" key="4">
    <source>
        <dbReference type="ARBA" id="ARBA00023065"/>
    </source>
</evidence>
<organism evidence="8 9">
    <name type="scientific">Terriglobus albidus</name>
    <dbReference type="NCBI Taxonomy" id="1592106"/>
    <lineage>
        <taxon>Bacteria</taxon>
        <taxon>Pseudomonadati</taxon>
        <taxon>Acidobacteriota</taxon>
        <taxon>Terriglobia</taxon>
        <taxon>Terriglobales</taxon>
        <taxon>Acidobacteriaceae</taxon>
        <taxon>Terriglobus</taxon>
    </lineage>
</organism>
<dbReference type="Gene3D" id="1.10.520.20">
    <property type="entry name" value="N-terminal domain of the delta subunit of the F1F0-ATP synthase"/>
    <property type="match status" value="1"/>
</dbReference>
<dbReference type="EMBL" id="CP042806">
    <property type="protein sequence ID" value="QEE27669.1"/>
    <property type="molecule type" value="Genomic_DNA"/>
</dbReference>
<dbReference type="Pfam" id="PF00213">
    <property type="entry name" value="OSCP"/>
    <property type="match status" value="1"/>
</dbReference>
<comment type="similarity">
    <text evidence="7">Belongs to the ATPase delta chain family.</text>
</comment>
<keyword evidence="5 7" id="KW-0472">Membrane</keyword>
<comment type="subcellular location">
    <subcellularLocation>
        <location evidence="7">Cell membrane</location>
        <topology evidence="7">Peripheral membrane protein</topology>
    </subcellularLocation>
    <subcellularLocation>
        <location evidence="1">Membrane</location>
    </subcellularLocation>
</comment>
<dbReference type="GO" id="GO:0046933">
    <property type="term" value="F:proton-transporting ATP synthase activity, rotational mechanism"/>
    <property type="evidence" value="ECO:0007669"/>
    <property type="project" value="UniProtKB-UniRule"/>
</dbReference>
<keyword evidence="7" id="KW-1003">Cell membrane</keyword>
<dbReference type="RefSeq" id="WP_147646860.1">
    <property type="nucleotide sequence ID" value="NZ_CP042806.1"/>
</dbReference>
<accession>A0A5B9E7D6</accession>
<comment type="function">
    <text evidence="7">F(1)F(0) ATP synthase produces ATP from ADP in the presence of a proton or sodium gradient. F-type ATPases consist of two structural domains, F(1) containing the extramembraneous catalytic core and F(0) containing the membrane proton channel, linked together by a central stalk and a peripheral stalk. During catalysis, ATP synthesis in the catalytic domain of F(1) is coupled via a rotary mechanism of the central stalk subunits to proton translocation.</text>
</comment>
<dbReference type="PANTHER" id="PTHR11910">
    <property type="entry name" value="ATP SYNTHASE DELTA CHAIN"/>
    <property type="match status" value="1"/>
</dbReference>
<dbReference type="NCBIfam" id="TIGR01145">
    <property type="entry name" value="ATP_synt_delta"/>
    <property type="match status" value="1"/>
</dbReference>
<reference evidence="8 9" key="1">
    <citation type="submission" date="2019-08" db="EMBL/GenBank/DDBJ databases">
        <title>Complete genome sequence of Terriglobus albidus strain ORNL.</title>
        <authorList>
            <person name="Podar M."/>
        </authorList>
    </citation>
    <scope>NUCLEOTIDE SEQUENCE [LARGE SCALE GENOMIC DNA]</scope>
    <source>
        <strain evidence="8 9">ORNL</strain>
    </source>
</reference>